<evidence type="ECO:0000313" key="1">
    <source>
        <dbReference type="EMBL" id="GGM85582.1"/>
    </source>
</evidence>
<name>A0ABQ2HNH5_9MICO</name>
<protein>
    <submittedName>
        <fullName evidence="1">Uncharacterized protein</fullName>
    </submittedName>
</protein>
<organism evidence="1 2">
    <name type="scientific">Terrabacter tumescens</name>
    <dbReference type="NCBI Taxonomy" id="60443"/>
    <lineage>
        <taxon>Bacteria</taxon>
        <taxon>Bacillati</taxon>
        <taxon>Actinomycetota</taxon>
        <taxon>Actinomycetes</taxon>
        <taxon>Micrococcales</taxon>
        <taxon>Intrasporangiaceae</taxon>
        <taxon>Terrabacter</taxon>
    </lineage>
</organism>
<accession>A0ABQ2HNH5</accession>
<sequence>MGALAALLPDNALNDDLEPDLLIAHVTDCIRPNTGGTTWVTTGLIGGAIFHVLVEAADGWWAWDHHRDDQMEIESLTAWIRPLRSLSSISLVSARLATPRDRDFIPHAKWSLNFGADAVEVPHSSTLEAQGRLHAWNLIEAIREARFTD</sequence>
<gene>
    <name evidence="1" type="ORF">GCM10009721_07850</name>
</gene>
<proteinExistence type="predicted"/>
<dbReference type="Proteomes" id="UP000623461">
    <property type="component" value="Unassembled WGS sequence"/>
</dbReference>
<dbReference type="EMBL" id="BMNZ01000001">
    <property type="protein sequence ID" value="GGM85582.1"/>
    <property type="molecule type" value="Genomic_DNA"/>
</dbReference>
<evidence type="ECO:0000313" key="2">
    <source>
        <dbReference type="Proteomes" id="UP000623461"/>
    </source>
</evidence>
<comment type="caution">
    <text evidence="1">The sequence shown here is derived from an EMBL/GenBank/DDBJ whole genome shotgun (WGS) entry which is preliminary data.</text>
</comment>
<reference evidence="2" key="1">
    <citation type="journal article" date="2019" name="Int. J. Syst. Evol. Microbiol.">
        <title>The Global Catalogue of Microorganisms (GCM) 10K type strain sequencing project: providing services to taxonomists for standard genome sequencing and annotation.</title>
        <authorList>
            <consortium name="The Broad Institute Genomics Platform"/>
            <consortium name="The Broad Institute Genome Sequencing Center for Infectious Disease"/>
            <person name="Wu L."/>
            <person name="Ma J."/>
        </authorList>
    </citation>
    <scope>NUCLEOTIDE SEQUENCE [LARGE SCALE GENOMIC DNA]</scope>
    <source>
        <strain evidence="2">JCM 1365</strain>
    </source>
</reference>
<keyword evidence="2" id="KW-1185">Reference proteome</keyword>
<dbReference type="RefSeq" id="WP_188960089.1">
    <property type="nucleotide sequence ID" value="NZ_BMNZ01000001.1"/>
</dbReference>